<keyword evidence="3" id="KW-1003">Cell membrane</keyword>
<accession>A0ABN0DQA8</accession>
<sequence length="247" mass="27489">MEKISLRMFAFGIFICLAVWASAAQLLQIPVVPSPELVLIRLAQKFPDTIAVHAGYSLMRIMVGLFAAVVAGYPIGVLMGYFPRVNRLLAPILYLSYPIPKIALLPVVMLLFGVGETSKLLLVFLIIVFQIVVAVRDAVAAIPSETYFPLRVLGASFTQLVRHIILPASLPKFITAVRVAMATAISVLFFTETFGTQYGIGYYIMDAWLRVNYLDMYAGIVVLSMMGLLFFVLLDFAERRLCAWNRQ</sequence>
<comment type="caution">
    <text evidence="9">The sequence shown here is derived from an EMBL/GenBank/DDBJ whole genome shotgun (WGS) entry which is preliminary data.</text>
</comment>
<feature type="transmembrane region" description="Helical" evidence="7">
    <location>
        <begin position="216"/>
        <end position="237"/>
    </location>
</feature>
<dbReference type="Pfam" id="PF00528">
    <property type="entry name" value="BPD_transp_1"/>
    <property type="match status" value="1"/>
</dbReference>
<reference evidence="9 10" key="1">
    <citation type="submission" date="2011-08" db="EMBL/GenBank/DDBJ databases">
        <title>The Genome Sequence of Selenomonas noxia F0398.</title>
        <authorList>
            <consortium name="The Broad Institute Genome Sequencing Platform"/>
            <person name="Earl A."/>
            <person name="Ward D."/>
            <person name="Feldgarden M."/>
            <person name="Gevers D."/>
            <person name="Izard J."/>
            <person name="Ganesan A."/>
            <person name="Blanton J.M."/>
            <person name="Baranova O.V."/>
            <person name="Tanner A.C."/>
            <person name="Dewhirst F.E."/>
            <person name="Young S.K."/>
            <person name="Zeng Q."/>
            <person name="Gargeya S."/>
            <person name="Fitzgerald M."/>
            <person name="Haas B."/>
            <person name="Abouelleil A."/>
            <person name="Alvarado L."/>
            <person name="Arachchi H.M."/>
            <person name="Berlin A."/>
            <person name="Brown A."/>
            <person name="Chapman S.B."/>
            <person name="Chen Z."/>
            <person name="Dunbar C."/>
            <person name="Freedman E."/>
            <person name="Gearin G."/>
            <person name="Gellesch M."/>
            <person name="Goldberg J."/>
            <person name="Griggs A."/>
            <person name="Gujja S."/>
            <person name="Heiman D."/>
            <person name="Howarth C."/>
            <person name="Larson L."/>
            <person name="Lui A."/>
            <person name="MacDonald P.J.P."/>
            <person name="Montmayeur A."/>
            <person name="Murphy C."/>
            <person name="Neiman D."/>
            <person name="Pearson M."/>
            <person name="Priest M."/>
            <person name="Roberts A."/>
            <person name="Saif S."/>
            <person name="Shea T."/>
            <person name="Shenoy N."/>
            <person name="Sisk P."/>
            <person name="Stolte C."/>
            <person name="Sykes S."/>
            <person name="Wortman J."/>
            <person name="Nusbaum C."/>
            <person name="Birren B."/>
        </authorList>
    </citation>
    <scope>NUCLEOTIDE SEQUENCE [LARGE SCALE GENOMIC DNA]</scope>
    <source>
        <strain evidence="9 10">F0398</strain>
    </source>
</reference>
<proteinExistence type="inferred from homology"/>
<protein>
    <recommendedName>
        <fullName evidence="8">ABC transmembrane type-1 domain-containing protein</fullName>
    </recommendedName>
</protein>
<dbReference type="PANTHER" id="PTHR30151">
    <property type="entry name" value="ALKANE SULFONATE ABC TRANSPORTER-RELATED, MEMBRANE SUBUNIT"/>
    <property type="match status" value="1"/>
</dbReference>
<feature type="transmembrane region" description="Helical" evidence="7">
    <location>
        <begin position="120"/>
        <end position="142"/>
    </location>
</feature>
<evidence type="ECO:0000313" key="9">
    <source>
        <dbReference type="EMBL" id="EHG25063.1"/>
    </source>
</evidence>
<dbReference type="PANTHER" id="PTHR30151:SF0">
    <property type="entry name" value="ABC TRANSPORTER PERMEASE PROTEIN MJ0413-RELATED"/>
    <property type="match status" value="1"/>
</dbReference>
<dbReference type="SUPFAM" id="SSF161098">
    <property type="entry name" value="MetI-like"/>
    <property type="match status" value="1"/>
</dbReference>
<dbReference type="Gene3D" id="1.10.3720.10">
    <property type="entry name" value="MetI-like"/>
    <property type="match status" value="1"/>
</dbReference>
<evidence type="ECO:0000256" key="1">
    <source>
        <dbReference type="ARBA" id="ARBA00004651"/>
    </source>
</evidence>
<comment type="subcellular location">
    <subcellularLocation>
        <location evidence="1 7">Cell membrane</location>
        <topology evidence="1 7">Multi-pass membrane protein</topology>
    </subcellularLocation>
</comment>
<dbReference type="RefSeq" id="WP_006696386.1">
    <property type="nucleotide sequence ID" value="NZ_JH376858.1"/>
</dbReference>
<evidence type="ECO:0000313" key="10">
    <source>
        <dbReference type="Proteomes" id="UP000003175"/>
    </source>
</evidence>
<feature type="transmembrane region" description="Helical" evidence="7">
    <location>
        <begin position="94"/>
        <end position="114"/>
    </location>
</feature>
<evidence type="ECO:0000259" key="8">
    <source>
        <dbReference type="PROSITE" id="PS50928"/>
    </source>
</evidence>
<dbReference type="PROSITE" id="PS50928">
    <property type="entry name" value="ABC_TM1"/>
    <property type="match status" value="1"/>
</dbReference>
<dbReference type="InterPro" id="IPR035906">
    <property type="entry name" value="MetI-like_sf"/>
</dbReference>
<keyword evidence="6 7" id="KW-0472">Membrane</keyword>
<evidence type="ECO:0000256" key="6">
    <source>
        <dbReference type="ARBA" id="ARBA00023136"/>
    </source>
</evidence>
<feature type="domain" description="ABC transmembrane type-1" evidence="8">
    <location>
        <begin position="54"/>
        <end position="234"/>
    </location>
</feature>
<feature type="transmembrane region" description="Helical" evidence="7">
    <location>
        <begin position="179"/>
        <end position="204"/>
    </location>
</feature>
<dbReference type="Proteomes" id="UP000003175">
    <property type="component" value="Unassembled WGS sequence"/>
</dbReference>
<keyword evidence="4 7" id="KW-0812">Transmembrane</keyword>
<keyword evidence="2 7" id="KW-0813">Transport</keyword>
<evidence type="ECO:0000256" key="7">
    <source>
        <dbReference type="RuleBase" id="RU363032"/>
    </source>
</evidence>
<evidence type="ECO:0000256" key="2">
    <source>
        <dbReference type="ARBA" id="ARBA00022448"/>
    </source>
</evidence>
<comment type="similarity">
    <text evidence="7">Belongs to the binding-protein-dependent transport system permease family.</text>
</comment>
<keyword evidence="5 7" id="KW-1133">Transmembrane helix</keyword>
<evidence type="ECO:0000256" key="3">
    <source>
        <dbReference type="ARBA" id="ARBA00022475"/>
    </source>
</evidence>
<dbReference type="InterPro" id="IPR000515">
    <property type="entry name" value="MetI-like"/>
</dbReference>
<evidence type="ECO:0000256" key="4">
    <source>
        <dbReference type="ARBA" id="ARBA00022692"/>
    </source>
</evidence>
<organism evidence="9 10">
    <name type="scientific">Selenomonas noxia F0398</name>
    <dbReference type="NCBI Taxonomy" id="702437"/>
    <lineage>
        <taxon>Bacteria</taxon>
        <taxon>Bacillati</taxon>
        <taxon>Bacillota</taxon>
        <taxon>Negativicutes</taxon>
        <taxon>Selenomonadales</taxon>
        <taxon>Selenomonadaceae</taxon>
        <taxon>Selenomonas</taxon>
    </lineage>
</organism>
<name>A0ABN0DQA8_9FIRM</name>
<gene>
    <name evidence="9" type="ORF">HMPREF9432_01093</name>
</gene>
<keyword evidence="10" id="KW-1185">Reference proteome</keyword>
<feature type="transmembrane region" description="Helical" evidence="7">
    <location>
        <begin position="61"/>
        <end position="82"/>
    </location>
</feature>
<dbReference type="CDD" id="cd06261">
    <property type="entry name" value="TM_PBP2"/>
    <property type="match status" value="1"/>
</dbReference>
<evidence type="ECO:0000256" key="5">
    <source>
        <dbReference type="ARBA" id="ARBA00022989"/>
    </source>
</evidence>
<dbReference type="EMBL" id="ADGH01000008">
    <property type="protein sequence ID" value="EHG25063.1"/>
    <property type="molecule type" value="Genomic_DNA"/>
</dbReference>